<protein>
    <recommendedName>
        <fullName evidence="3">F-box domain-containing protein</fullName>
    </recommendedName>
</protein>
<gene>
    <name evidence="1" type="ORF">MCHLO_02817</name>
</gene>
<name>A0ABQ0L243_MYCCL</name>
<reference evidence="1" key="1">
    <citation type="submission" date="2014-09" db="EMBL/GenBank/DDBJ databases">
        <title>Genome sequence of the luminous mushroom Mycena chlorophos for searching fungal bioluminescence genes.</title>
        <authorList>
            <person name="Tanaka Y."/>
            <person name="Kasuga D."/>
            <person name="Oba Y."/>
            <person name="Hase S."/>
            <person name="Sato K."/>
            <person name="Oba Y."/>
            <person name="Sakakibara Y."/>
        </authorList>
    </citation>
    <scope>NUCLEOTIDE SEQUENCE</scope>
</reference>
<dbReference type="EMBL" id="DF841012">
    <property type="protein sequence ID" value="GAT45230.1"/>
    <property type="molecule type" value="Genomic_DNA"/>
</dbReference>
<dbReference type="Proteomes" id="UP000815677">
    <property type="component" value="Unassembled WGS sequence"/>
</dbReference>
<proteinExistence type="predicted"/>
<sequence>MAIAKHCPLLHALSINVGASTVPSLLDTVSGPHRTLQQNLLEIDFNYSPIEDPMSVAKFLTGLFSGLQHTSSSWWEDDAVAQAGAAAWEKVEELLPHLHEVRLQERLWARDEGLR</sequence>
<organism evidence="1 2">
    <name type="scientific">Mycena chlorophos</name>
    <name type="common">Agaric fungus</name>
    <name type="synonym">Agaricus chlorophos</name>
    <dbReference type="NCBI Taxonomy" id="658473"/>
    <lineage>
        <taxon>Eukaryota</taxon>
        <taxon>Fungi</taxon>
        <taxon>Dikarya</taxon>
        <taxon>Basidiomycota</taxon>
        <taxon>Agaricomycotina</taxon>
        <taxon>Agaricomycetes</taxon>
        <taxon>Agaricomycetidae</taxon>
        <taxon>Agaricales</taxon>
        <taxon>Marasmiineae</taxon>
        <taxon>Mycenaceae</taxon>
        <taxon>Mycena</taxon>
    </lineage>
</organism>
<accession>A0ABQ0L243</accession>
<evidence type="ECO:0000313" key="1">
    <source>
        <dbReference type="EMBL" id="GAT45230.1"/>
    </source>
</evidence>
<keyword evidence="2" id="KW-1185">Reference proteome</keyword>
<evidence type="ECO:0000313" key="2">
    <source>
        <dbReference type="Proteomes" id="UP000815677"/>
    </source>
</evidence>
<evidence type="ECO:0008006" key="3">
    <source>
        <dbReference type="Google" id="ProtNLM"/>
    </source>
</evidence>